<protein>
    <recommendedName>
        <fullName evidence="2">HAT C-terminal dimerisation domain-containing protein</fullName>
    </recommendedName>
</protein>
<evidence type="ECO:0000313" key="3">
    <source>
        <dbReference type="EMBL" id="OJA10042.1"/>
    </source>
</evidence>
<dbReference type="AlphaFoldDB" id="A0A1J8QKU3"/>
<dbReference type="Pfam" id="PF05699">
    <property type="entry name" value="Dimer_Tnp_hAT"/>
    <property type="match status" value="1"/>
</dbReference>
<feature type="compositionally biased region" description="Polar residues" evidence="1">
    <location>
        <begin position="144"/>
        <end position="153"/>
    </location>
</feature>
<dbReference type="Proteomes" id="UP000183567">
    <property type="component" value="Unassembled WGS sequence"/>
</dbReference>
<organism evidence="3 4">
    <name type="scientific">Rhizopogon vesiculosus</name>
    <dbReference type="NCBI Taxonomy" id="180088"/>
    <lineage>
        <taxon>Eukaryota</taxon>
        <taxon>Fungi</taxon>
        <taxon>Dikarya</taxon>
        <taxon>Basidiomycota</taxon>
        <taxon>Agaricomycotina</taxon>
        <taxon>Agaricomycetes</taxon>
        <taxon>Agaricomycetidae</taxon>
        <taxon>Boletales</taxon>
        <taxon>Suillineae</taxon>
        <taxon>Rhizopogonaceae</taxon>
        <taxon>Rhizopogon</taxon>
    </lineage>
</organism>
<name>A0A1J8QKU3_9AGAM</name>
<evidence type="ECO:0000256" key="1">
    <source>
        <dbReference type="SAM" id="MobiDB-lite"/>
    </source>
</evidence>
<dbReference type="OrthoDB" id="3270501at2759"/>
<feature type="region of interest" description="Disordered" evidence="1">
    <location>
        <begin position="134"/>
        <end position="166"/>
    </location>
</feature>
<reference evidence="3 4" key="1">
    <citation type="submission" date="2016-03" db="EMBL/GenBank/DDBJ databases">
        <title>Comparative genomics of the ectomycorrhizal sister species Rhizopogon vinicolor and Rhizopogon vesiculosus (Basidiomycota: Boletales) reveals a divergence of the mating type B locus.</title>
        <authorList>
            <person name="Mujic A.B."/>
            <person name="Kuo A."/>
            <person name="Tritt A."/>
            <person name="Lipzen A."/>
            <person name="Chen C."/>
            <person name="Johnson J."/>
            <person name="Sharma A."/>
            <person name="Barry K."/>
            <person name="Grigoriev I.V."/>
            <person name="Spatafora J.W."/>
        </authorList>
    </citation>
    <scope>NUCLEOTIDE SEQUENCE [LARGE SCALE GENOMIC DNA]</scope>
    <source>
        <strain evidence="3 4">AM-OR11-056</strain>
    </source>
</reference>
<dbReference type="SUPFAM" id="SSF53098">
    <property type="entry name" value="Ribonuclease H-like"/>
    <property type="match status" value="1"/>
</dbReference>
<comment type="caution">
    <text evidence="3">The sequence shown here is derived from an EMBL/GenBank/DDBJ whole genome shotgun (WGS) entry which is preliminary data.</text>
</comment>
<sequence>MPLEPLQIHAALSIPYLYASPPHIVGPSSLATYSPSYPASSTSVSPALVDPLDIWDVFSHNDSAAKPLKKIAQHILSICPNSASCERLFSIFDPILTKWRNRLSTENLMLLAELKMCLHEERLRAGSVKKHLKRRYCDGPNNDPEVNQPSGASHTVDDSEDGVHAS</sequence>
<dbReference type="InterPro" id="IPR008906">
    <property type="entry name" value="HATC_C_dom"/>
</dbReference>
<proteinExistence type="predicted"/>
<dbReference type="EMBL" id="LVVM01005640">
    <property type="protein sequence ID" value="OJA10042.1"/>
    <property type="molecule type" value="Genomic_DNA"/>
</dbReference>
<keyword evidence="4" id="KW-1185">Reference proteome</keyword>
<accession>A0A1J8QKU3</accession>
<gene>
    <name evidence="3" type="ORF">AZE42_13601</name>
</gene>
<dbReference type="GO" id="GO:0046983">
    <property type="term" value="F:protein dimerization activity"/>
    <property type="evidence" value="ECO:0007669"/>
    <property type="project" value="InterPro"/>
</dbReference>
<evidence type="ECO:0000313" key="4">
    <source>
        <dbReference type="Proteomes" id="UP000183567"/>
    </source>
</evidence>
<feature type="compositionally biased region" description="Basic and acidic residues" evidence="1">
    <location>
        <begin position="155"/>
        <end position="166"/>
    </location>
</feature>
<dbReference type="InterPro" id="IPR012337">
    <property type="entry name" value="RNaseH-like_sf"/>
</dbReference>
<evidence type="ECO:0000259" key="2">
    <source>
        <dbReference type="Pfam" id="PF05699"/>
    </source>
</evidence>
<feature type="domain" description="HAT C-terminal dimerisation" evidence="2">
    <location>
        <begin position="49"/>
        <end position="111"/>
    </location>
</feature>
<feature type="non-terminal residue" evidence="3">
    <location>
        <position position="166"/>
    </location>
</feature>